<dbReference type="RefSeq" id="XP_031783147.1">
    <property type="nucleotide sequence ID" value="XM_031927287.2"/>
</dbReference>
<feature type="compositionally biased region" description="Low complexity" evidence="9">
    <location>
        <begin position="327"/>
        <end position="343"/>
    </location>
</feature>
<feature type="compositionally biased region" description="Polar residues" evidence="9">
    <location>
        <begin position="401"/>
        <end position="414"/>
    </location>
</feature>
<dbReference type="SMART" id="SM00409">
    <property type="entry name" value="IG"/>
    <property type="match status" value="3"/>
</dbReference>
<dbReference type="GO" id="GO:0043005">
    <property type="term" value="C:neuron projection"/>
    <property type="evidence" value="ECO:0007669"/>
    <property type="project" value="TreeGrafter"/>
</dbReference>
<dbReference type="PANTHER" id="PTHR12231">
    <property type="entry name" value="CTX-RELATED TYPE I TRANSMEMBRANE PROTEIN"/>
    <property type="match status" value="1"/>
</dbReference>
<dbReference type="SUPFAM" id="SSF48726">
    <property type="entry name" value="Immunoglobulin"/>
    <property type="match status" value="3"/>
</dbReference>
<dbReference type="InterPro" id="IPR007110">
    <property type="entry name" value="Ig-like_dom"/>
</dbReference>
<dbReference type="InterPro" id="IPR051170">
    <property type="entry name" value="Neural/epithelial_adhesion"/>
</dbReference>
<dbReference type="Proteomes" id="UP000002358">
    <property type="component" value="Chromosome 3"/>
</dbReference>
<feature type="region of interest" description="Disordered" evidence="9">
    <location>
        <begin position="327"/>
        <end position="414"/>
    </location>
</feature>
<dbReference type="Gene3D" id="2.60.40.10">
    <property type="entry name" value="Immunoglobulins"/>
    <property type="match status" value="3"/>
</dbReference>
<feature type="domain" description="Ig-like" evidence="11">
    <location>
        <begin position="127"/>
        <end position="212"/>
    </location>
</feature>
<evidence type="ECO:0000313" key="13">
    <source>
        <dbReference type="Proteomes" id="UP000002358"/>
    </source>
</evidence>
<evidence type="ECO:0000313" key="12">
    <source>
        <dbReference type="EnsemblMetazoa" id="XP_031783147"/>
    </source>
</evidence>
<dbReference type="GO" id="GO:0005886">
    <property type="term" value="C:plasma membrane"/>
    <property type="evidence" value="ECO:0007669"/>
    <property type="project" value="UniProtKB-SubCell"/>
</dbReference>
<evidence type="ECO:0000256" key="3">
    <source>
        <dbReference type="ARBA" id="ARBA00022729"/>
    </source>
</evidence>
<dbReference type="Pfam" id="PF07679">
    <property type="entry name" value="I-set"/>
    <property type="match status" value="1"/>
</dbReference>
<organism evidence="12 13">
    <name type="scientific">Nasonia vitripennis</name>
    <name type="common">Parasitic wasp</name>
    <dbReference type="NCBI Taxonomy" id="7425"/>
    <lineage>
        <taxon>Eukaryota</taxon>
        <taxon>Metazoa</taxon>
        <taxon>Ecdysozoa</taxon>
        <taxon>Arthropoda</taxon>
        <taxon>Hexapoda</taxon>
        <taxon>Insecta</taxon>
        <taxon>Pterygota</taxon>
        <taxon>Neoptera</taxon>
        <taxon>Endopterygota</taxon>
        <taxon>Hymenoptera</taxon>
        <taxon>Apocrita</taxon>
        <taxon>Proctotrupomorpha</taxon>
        <taxon>Chalcidoidea</taxon>
        <taxon>Pteromalidae</taxon>
        <taxon>Pteromalinae</taxon>
        <taxon>Nasonia</taxon>
    </lineage>
</organism>
<keyword evidence="7" id="KW-0325">Glycoprotein</keyword>
<evidence type="ECO:0000256" key="10">
    <source>
        <dbReference type="SAM" id="Phobius"/>
    </source>
</evidence>
<evidence type="ECO:0000259" key="11">
    <source>
        <dbReference type="PROSITE" id="PS50835"/>
    </source>
</evidence>
<reference evidence="12" key="1">
    <citation type="submission" date="2021-01" db="UniProtKB">
        <authorList>
            <consortium name="EnsemblMetazoa"/>
        </authorList>
    </citation>
    <scope>IDENTIFICATION</scope>
</reference>
<dbReference type="InterPro" id="IPR036179">
    <property type="entry name" value="Ig-like_dom_sf"/>
</dbReference>
<keyword evidence="2" id="KW-1003">Cell membrane</keyword>
<proteinExistence type="predicted"/>
<feature type="compositionally biased region" description="Basic and acidic residues" evidence="9">
    <location>
        <begin position="374"/>
        <end position="392"/>
    </location>
</feature>
<dbReference type="InterPro" id="IPR013783">
    <property type="entry name" value="Ig-like_fold"/>
</dbReference>
<sequence length="468" mass="51817">MSFFLLVGLLETNQFLLEGRRGEMPSFTEAIPNVTIPVGREAVLICVVEGLSTYKVAWLRVNTQTILTIATHVITKNHRIGVTHSDHRTWYLHIRDVRESDAGDYMCQINTDPMKSQIGYLEVVVPPDILDYPTSTDMVVREGSNVTLKCAATGTPKPNITWRREGSELIALGNGQEVTSVEGPLLNITRVNRLHMGAYLCIASNGVPPTVSKRIMLIVHFPPMIWIQNQLVGAQEGQEMTLECLSEAFPKSITYWTRDNDETIAEGEKYEPVLLDNAYKMHMKLTIRSVSQEDYGTYKCISKNSLGSTDGSIKLYHIPTTTTTVRTTTTATTTTTTPIPAVTRAEKRQRSRQRVTPSVEPRANEITGASKATANKEDIRQNRGRANDEAAATKKAAANTGRKNSNSHTTNNNLEQRLDMQRDKTAQSSSSVAASAVSSMRNSEPIMNAMMVSAISLIVLVIFRLTQT</sequence>
<dbReference type="InterPro" id="IPR003598">
    <property type="entry name" value="Ig_sub2"/>
</dbReference>
<dbReference type="InterPro" id="IPR013098">
    <property type="entry name" value="Ig_I-set"/>
</dbReference>
<dbReference type="FunFam" id="2.60.40.10:FF:000376">
    <property type="entry name" value="CLUMA_CG000981, isoform A"/>
    <property type="match status" value="1"/>
</dbReference>
<keyword evidence="5 10" id="KW-0472">Membrane</keyword>
<dbReference type="InterPro" id="IPR003599">
    <property type="entry name" value="Ig_sub"/>
</dbReference>
<accession>A0A7M7Q7P4</accession>
<feature type="domain" description="Ig-like" evidence="11">
    <location>
        <begin position="222"/>
        <end position="316"/>
    </location>
</feature>
<keyword evidence="6" id="KW-1015">Disulfide bond</keyword>
<dbReference type="SMR" id="A0A7M7Q7P4"/>
<dbReference type="FunFam" id="2.60.40.10:FF:000328">
    <property type="entry name" value="CLUMA_CG000981, isoform A"/>
    <property type="match status" value="1"/>
</dbReference>
<evidence type="ECO:0000256" key="5">
    <source>
        <dbReference type="ARBA" id="ARBA00023136"/>
    </source>
</evidence>
<keyword evidence="3" id="KW-0732">Signal</keyword>
<evidence type="ECO:0000256" key="2">
    <source>
        <dbReference type="ARBA" id="ARBA00022475"/>
    </source>
</evidence>
<evidence type="ECO:0000256" key="4">
    <source>
        <dbReference type="ARBA" id="ARBA00022737"/>
    </source>
</evidence>
<dbReference type="EnsemblMetazoa" id="XM_031927287">
    <property type="protein sequence ID" value="XP_031783147"/>
    <property type="gene ID" value="LOC100123057"/>
</dbReference>
<name>A0A7M7Q7P4_NASVI</name>
<evidence type="ECO:0000256" key="6">
    <source>
        <dbReference type="ARBA" id="ARBA00023157"/>
    </source>
</evidence>
<feature type="domain" description="Ig-like" evidence="11">
    <location>
        <begin position="25"/>
        <end position="119"/>
    </location>
</feature>
<dbReference type="PANTHER" id="PTHR12231:SF272">
    <property type="entry name" value="DPR-INTERACTING PROTEIN THETA"/>
    <property type="match status" value="1"/>
</dbReference>
<dbReference type="Pfam" id="PF13927">
    <property type="entry name" value="Ig_3"/>
    <property type="match status" value="2"/>
</dbReference>
<keyword evidence="8" id="KW-0393">Immunoglobulin domain</keyword>
<keyword evidence="10" id="KW-1133">Transmembrane helix</keyword>
<comment type="subcellular location">
    <subcellularLocation>
        <location evidence="1">Cell membrane</location>
    </subcellularLocation>
</comment>
<keyword evidence="13" id="KW-1185">Reference proteome</keyword>
<dbReference type="SMART" id="SM00408">
    <property type="entry name" value="IGc2"/>
    <property type="match status" value="3"/>
</dbReference>
<dbReference type="GeneID" id="100123057"/>
<dbReference type="AlphaFoldDB" id="A0A7M7Q7P4"/>
<evidence type="ECO:0000256" key="1">
    <source>
        <dbReference type="ARBA" id="ARBA00004236"/>
    </source>
</evidence>
<dbReference type="PROSITE" id="PS50835">
    <property type="entry name" value="IG_LIKE"/>
    <property type="match status" value="3"/>
</dbReference>
<protein>
    <recommendedName>
        <fullName evidence="11">Ig-like domain-containing protein</fullName>
    </recommendedName>
</protein>
<keyword evidence="4" id="KW-0677">Repeat</keyword>
<evidence type="ECO:0000256" key="8">
    <source>
        <dbReference type="ARBA" id="ARBA00023319"/>
    </source>
</evidence>
<evidence type="ECO:0000256" key="7">
    <source>
        <dbReference type="ARBA" id="ARBA00023180"/>
    </source>
</evidence>
<evidence type="ECO:0000256" key="9">
    <source>
        <dbReference type="SAM" id="MobiDB-lite"/>
    </source>
</evidence>
<feature type="transmembrane region" description="Helical" evidence="10">
    <location>
        <begin position="446"/>
        <end position="465"/>
    </location>
</feature>
<keyword evidence="10" id="KW-0812">Transmembrane</keyword>